<evidence type="ECO:0000313" key="2">
    <source>
        <dbReference type="Proteomes" id="UP001165082"/>
    </source>
</evidence>
<proteinExistence type="predicted"/>
<reference evidence="1" key="1">
    <citation type="submission" date="2022-07" db="EMBL/GenBank/DDBJ databases">
        <title>Genome analysis of Parmales, a sister group of diatoms, reveals the evolutionary specialization of diatoms from phago-mixotrophs to photoautotrophs.</title>
        <authorList>
            <person name="Ban H."/>
            <person name="Sato S."/>
            <person name="Yoshikawa S."/>
            <person name="Kazumasa Y."/>
            <person name="Nakamura Y."/>
            <person name="Ichinomiya M."/>
            <person name="Saitoh K."/>
            <person name="Sato N."/>
            <person name="Blanc-Mathieu R."/>
            <person name="Endo H."/>
            <person name="Kuwata A."/>
            <person name="Ogata H."/>
        </authorList>
    </citation>
    <scope>NUCLEOTIDE SEQUENCE</scope>
</reference>
<dbReference type="AlphaFoldDB" id="A0A9W7KUV2"/>
<evidence type="ECO:0000313" key="1">
    <source>
        <dbReference type="EMBL" id="GMI12110.1"/>
    </source>
</evidence>
<protein>
    <submittedName>
        <fullName evidence="1">Uncharacterized protein</fullName>
    </submittedName>
</protein>
<gene>
    <name evidence="1" type="ORF">TrRE_jg12084</name>
</gene>
<dbReference type="Proteomes" id="UP001165082">
    <property type="component" value="Unassembled WGS sequence"/>
</dbReference>
<sequence length="95" mass="10653">EVFVPPISVPKFPPARHYFLFGKPIDLSSVNHKDKVACENAYENVKTDLEVNLQRVVKARKGDKFRGAGRSGRKRIAYEAIFGEMSAPTFSAKDL</sequence>
<accession>A0A9W7KUV2</accession>
<dbReference type="EMBL" id="BRXZ01000460">
    <property type="protein sequence ID" value="GMI12110.1"/>
    <property type="molecule type" value="Genomic_DNA"/>
</dbReference>
<name>A0A9W7KUV2_9STRA</name>
<feature type="non-terminal residue" evidence="1">
    <location>
        <position position="1"/>
    </location>
</feature>
<comment type="caution">
    <text evidence="1">The sequence shown here is derived from an EMBL/GenBank/DDBJ whole genome shotgun (WGS) entry which is preliminary data.</text>
</comment>
<keyword evidence="2" id="KW-1185">Reference proteome</keyword>
<dbReference type="OrthoDB" id="44277at2759"/>
<organism evidence="1 2">
    <name type="scientific">Triparma retinervis</name>
    <dbReference type="NCBI Taxonomy" id="2557542"/>
    <lineage>
        <taxon>Eukaryota</taxon>
        <taxon>Sar</taxon>
        <taxon>Stramenopiles</taxon>
        <taxon>Ochrophyta</taxon>
        <taxon>Bolidophyceae</taxon>
        <taxon>Parmales</taxon>
        <taxon>Triparmaceae</taxon>
        <taxon>Triparma</taxon>
    </lineage>
</organism>